<dbReference type="AlphaFoldDB" id="L7JT67"/>
<keyword evidence="2" id="KW-0472">Membrane</keyword>
<dbReference type="VEuPathDB" id="MicrosporidiaDB:THOM_3148"/>
<sequence length="255" mass="27936">MNSTNENDNNVIAENADKKPGLKLPEADETDRISVIVEQDASGKKKINIKMDNDDDERNNKQDDRGTMECGTNCKINCPNFCPAADTFRDKMATCGIILSGILVTVLVFIGLASCVRIYRDVTSNRHKSGDYESDTDNDIPIYGTEGTFRSLNTKLMAFGRSLTAKSEKSDSDAEPIVEFPGTPPPSDDESSTNSSSLGISYLFEGTDGFCTELCTQDNQNETKIDIHNYSQFSDGLQVSDGETSIDISEGVYLE</sequence>
<dbReference type="OrthoDB" id="10274770at2759"/>
<keyword evidence="2" id="KW-0812">Transmembrane</keyword>
<keyword evidence="4" id="KW-1185">Reference proteome</keyword>
<proteinExistence type="predicted"/>
<keyword evidence="2" id="KW-1133">Transmembrane helix</keyword>
<feature type="region of interest" description="Disordered" evidence="1">
    <location>
        <begin position="46"/>
        <end position="66"/>
    </location>
</feature>
<name>L7JT67_TRAHO</name>
<dbReference type="OMA" id="MECASSC"/>
<evidence type="ECO:0000313" key="3">
    <source>
        <dbReference type="EMBL" id="ELQ73952.1"/>
    </source>
</evidence>
<evidence type="ECO:0000313" key="4">
    <source>
        <dbReference type="Proteomes" id="UP000011185"/>
    </source>
</evidence>
<feature type="region of interest" description="Disordered" evidence="1">
    <location>
        <begin position="1"/>
        <end position="30"/>
    </location>
</feature>
<protein>
    <submittedName>
        <fullName evidence="3">Uncharacterized protein</fullName>
    </submittedName>
</protein>
<feature type="compositionally biased region" description="Polar residues" evidence="1">
    <location>
        <begin position="1"/>
        <end position="12"/>
    </location>
</feature>
<dbReference type="Proteomes" id="UP000011185">
    <property type="component" value="Unassembled WGS sequence"/>
</dbReference>
<dbReference type="HOGENOM" id="CLU_1090657_0_0_1"/>
<evidence type="ECO:0000256" key="2">
    <source>
        <dbReference type="SAM" id="Phobius"/>
    </source>
</evidence>
<evidence type="ECO:0000256" key="1">
    <source>
        <dbReference type="SAM" id="MobiDB-lite"/>
    </source>
</evidence>
<dbReference type="InParanoid" id="L7JT67"/>
<organism evidence="3 4">
    <name type="scientific">Trachipleistophora hominis</name>
    <name type="common">Microsporidian parasite</name>
    <dbReference type="NCBI Taxonomy" id="72359"/>
    <lineage>
        <taxon>Eukaryota</taxon>
        <taxon>Fungi</taxon>
        <taxon>Fungi incertae sedis</taxon>
        <taxon>Microsporidia</taxon>
        <taxon>Pleistophoridae</taxon>
        <taxon>Trachipleistophora</taxon>
    </lineage>
</organism>
<dbReference type="EMBL" id="JH994096">
    <property type="protein sequence ID" value="ELQ73952.1"/>
    <property type="molecule type" value="Genomic_DNA"/>
</dbReference>
<accession>L7JT67</accession>
<gene>
    <name evidence="3" type="ORF">THOM_3148</name>
</gene>
<reference evidence="3 4" key="1">
    <citation type="journal article" date="2012" name="PLoS Pathog.">
        <title>The genome of the obligate intracellular parasite Trachipleistophora hominis: new insights into microsporidian genome dynamics and reductive evolution.</title>
        <authorList>
            <person name="Heinz E."/>
            <person name="Williams T.A."/>
            <person name="Nakjang S."/>
            <person name="Noel C.J."/>
            <person name="Swan D.C."/>
            <person name="Goldberg A.V."/>
            <person name="Harris S.R."/>
            <person name="Weinmaier T."/>
            <person name="Markert S."/>
            <person name="Becher D."/>
            <person name="Bernhardt J."/>
            <person name="Dagan T."/>
            <person name="Hacker C."/>
            <person name="Lucocq J.M."/>
            <person name="Schweder T."/>
            <person name="Rattei T."/>
            <person name="Hall N."/>
            <person name="Hirt R.P."/>
            <person name="Embley T.M."/>
        </authorList>
    </citation>
    <scope>NUCLEOTIDE SEQUENCE [LARGE SCALE GENOMIC DNA]</scope>
</reference>
<feature type="region of interest" description="Disordered" evidence="1">
    <location>
        <begin position="167"/>
        <end position="196"/>
    </location>
</feature>
<feature type="transmembrane region" description="Helical" evidence="2">
    <location>
        <begin position="97"/>
        <end position="119"/>
    </location>
</feature>